<dbReference type="CDD" id="cd01335">
    <property type="entry name" value="Radical_SAM"/>
    <property type="match status" value="1"/>
</dbReference>
<evidence type="ECO:0000256" key="8">
    <source>
        <dbReference type="ARBA" id="ARBA00022723"/>
    </source>
</evidence>
<dbReference type="InterPro" id="IPR029039">
    <property type="entry name" value="Flavoprotein-like_sf"/>
</dbReference>
<evidence type="ECO:0000259" key="17">
    <source>
        <dbReference type="PROSITE" id="PS51918"/>
    </source>
</evidence>
<comment type="caution">
    <text evidence="18">The sequence shown here is derived from an EMBL/GenBank/DDBJ whole genome shotgun (WGS) entry which is preliminary data.</text>
</comment>
<dbReference type="SFLD" id="SFLDS00029">
    <property type="entry name" value="Radical_SAM"/>
    <property type="match status" value="1"/>
</dbReference>
<dbReference type="Pfam" id="PF08608">
    <property type="entry name" value="Wyosine_form"/>
    <property type="match status" value="1"/>
</dbReference>
<evidence type="ECO:0000256" key="10">
    <source>
        <dbReference type="ARBA" id="ARBA00023004"/>
    </source>
</evidence>
<evidence type="ECO:0000256" key="4">
    <source>
        <dbReference type="ARBA" id="ARBA00012821"/>
    </source>
</evidence>
<comment type="catalytic activity">
    <reaction evidence="14">
        <text>N(1)-methylguanosine(37) in tRNA(Phe) + pyruvate + S-adenosyl-L-methionine = 4-demethylwyosine(37) in tRNA(Phe) + 5'-deoxyadenosine + L-methionine + CO2 + H2O</text>
        <dbReference type="Rhea" id="RHEA:36347"/>
        <dbReference type="Rhea" id="RHEA-COMP:10164"/>
        <dbReference type="Rhea" id="RHEA-COMP:10165"/>
        <dbReference type="ChEBI" id="CHEBI:15361"/>
        <dbReference type="ChEBI" id="CHEBI:15377"/>
        <dbReference type="ChEBI" id="CHEBI:16526"/>
        <dbReference type="ChEBI" id="CHEBI:17319"/>
        <dbReference type="ChEBI" id="CHEBI:57844"/>
        <dbReference type="ChEBI" id="CHEBI:59789"/>
        <dbReference type="ChEBI" id="CHEBI:64315"/>
        <dbReference type="ChEBI" id="CHEBI:73542"/>
        <dbReference type="EC" id="4.1.3.44"/>
    </reaction>
</comment>
<evidence type="ECO:0000256" key="11">
    <source>
        <dbReference type="ARBA" id="ARBA00023014"/>
    </source>
</evidence>
<dbReference type="EMBL" id="JAIWQS010000006">
    <property type="protein sequence ID" value="KAJ8762112.1"/>
    <property type="molecule type" value="Genomic_DNA"/>
</dbReference>
<evidence type="ECO:0000256" key="1">
    <source>
        <dbReference type="ARBA" id="ARBA00001966"/>
    </source>
</evidence>
<dbReference type="PRINTS" id="PR00369">
    <property type="entry name" value="FLAVODOXIN"/>
</dbReference>
<dbReference type="SUPFAM" id="SSF52218">
    <property type="entry name" value="Flavoproteins"/>
    <property type="match status" value="1"/>
</dbReference>
<dbReference type="Pfam" id="PF04055">
    <property type="entry name" value="Radical_SAM"/>
    <property type="match status" value="1"/>
</dbReference>
<dbReference type="InterPro" id="IPR013917">
    <property type="entry name" value="tRNA_wybutosine-synth"/>
</dbReference>
<comment type="similarity">
    <text evidence="3">Belongs to the TYW1 family.</text>
</comment>
<keyword evidence="10" id="KW-0408">Iron</keyword>
<dbReference type="Gene3D" id="3.20.20.70">
    <property type="entry name" value="Aldolase class I"/>
    <property type="match status" value="1"/>
</dbReference>
<evidence type="ECO:0000259" key="16">
    <source>
        <dbReference type="PROSITE" id="PS50902"/>
    </source>
</evidence>
<organism evidence="18 19">
    <name type="scientific">Erythroxylum novogranatense</name>
    <dbReference type="NCBI Taxonomy" id="1862640"/>
    <lineage>
        <taxon>Eukaryota</taxon>
        <taxon>Viridiplantae</taxon>
        <taxon>Streptophyta</taxon>
        <taxon>Embryophyta</taxon>
        <taxon>Tracheophyta</taxon>
        <taxon>Spermatophyta</taxon>
        <taxon>Magnoliopsida</taxon>
        <taxon>eudicotyledons</taxon>
        <taxon>Gunneridae</taxon>
        <taxon>Pentapetalae</taxon>
        <taxon>rosids</taxon>
        <taxon>fabids</taxon>
        <taxon>Malpighiales</taxon>
        <taxon>Erythroxylaceae</taxon>
        <taxon>Erythroxylum</taxon>
    </lineage>
</organism>
<comment type="function">
    <text evidence="13">Probable component of the wybutosine biosynthesis pathway. Wybutosine is a hyper modified guanosine with a tricyclic base found at the 3'-position adjacent to the anticodon of eukaryotic phenylalanine tRNA. Catalyzes the condensation of N-methylguanine with 2 carbon atoms from pyruvate to form the tricyclic 4-demethylwyosine, an intermediate in wybutosine biosynthesis.</text>
</comment>
<dbReference type="PROSITE" id="PS51918">
    <property type="entry name" value="RADICAL_SAM"/>
    <property type="match status" value="1"/>
</dbReference>
<evidence type="ECO:0000256" key="6">
    <source>
        <dbReference type="ARBA" id="ARBA00022691"/>
    </source>
</evidence>
<dbReference type="FunFam" id="3.20.20.70:FF:000196">
    <property type="entry name" value="S-adenosyl-L-methionine-dependent tRNA 4-demethylwyosine synthase"/>
    <property type="match status" value="1"/>
</dbReference>
<dbReference type="PROSITE" id="PS50902">
    <property type="entry name" value="FLAVODOXIN_LIKE"/>
    <property type="match status" value="1"/>
</dbReference>
<feature type="compositionally biased region" description="Basic residues" evidence="15">
    <location>
        <begin position="640"/>
        <end position="649"/>
    </location>
</feature>
<keyword evidence="8" id="KW-0479">Metal-binding</keyword>
<dbReference type="Pfam" id="PF00258">
    <property type="entry name" value="Flavodoxin_1"/>
    <property type="match status" value="1"/>
</dbReference>
<dbReference type="InterPro" id="IPR007197">
    <property type="entry name" value="rSAM"/>
</dbReference>
<gene>
    <name evidence="18" type="ORF">K2173_007262</name>
</gene>
<dbReference type="GO" id="GO:0102521">
    <property type="term" value="F:tRNA-4-demethylwyosine synthase activity"/>
    <property type="evidence" value="ECO:0007669"/>
    <property type="project" value="UniProtKB-EC"/>
</dbReference>
<dbReference type="SFLD" id="SFLDG01071">
    <property type="entry name" value="tRNA_wybutosine-synthesizing"/>
    <property type="match status" value="1"/>
</dbReference>
<dbReference type="Proteomes" id="UP001159364">
    <property type="component" value="Linkage Group LG06"/>
</dbReference>
<keyword evidence="12" id="KW-0456">Lyase</keyword>
<dbReference type="GO" id="GO:0010181">
    <property type="term" value="F:FMN binding"/>
    <property type="evidence" value="ECO:0007669"/>
    <property type="project" value="InterPro"/>
</dbReference>
<evidence type="ECO:0000313" key="19">
    <source>
        <dbReference type="Proteomes" id="UP001159364"/>
    </source>
</evidence>
<dbReference type="GO" id="GO:0051539">
    <property type="term" value="F:4 iron, 4 sulfur cluster binding"/>
    <property type="evidence" value="ECO:0007669"/>
    <property type="project" value="UniProtKB-KW"/>
</dbReference>
<comment type="cofactor">
    <cofactor evidence="1">
        <name>[4Fe-4S] cluster</name>
        <dbReference type="ChEBI" id="CHEBI:49883"/>
    </cofactor>
</comment>
<name>A0AAV8T5Q3_9ROSI</name>
<dbReference type="GO" id="GO:0046872">
    <property type="term" value="F:metal ion binding"/>
    <property type="evidence" value="ECO:0007669"/>
    <property type="project" value="UniProtKB-KW"/>
</dbReference>
<keyword evidence="9" id="KW-0547">Nucleotide-binding</keyword>
<evidence type="ECO:0000256" key="15">
    <source>
        <dbReference type="SAM" id="MobiDB-lite"/>
    </source>
</evidence>
<feature type="region of interest" description="Disordered" evidence="15">
    <location>
        <begin position="628"/>
        <end position="649"/>
    </location>
</feature>
<feature type="domain" description="Radical SAM core" evidence="17">
    <location>
        <begin position="323"/>
        <end position="566"/>
    </location>
</feature>
<keyword evidence="6" id="KW-0949">S-adenosyl-L-methionine</keyword>
<dbReference type="SFLD" id="SFLDF00284">
    <property type="entry name" value="tRNA_wybutosine-synthesizing"/>
    <property type="match status" value="1"/>
</dbReference>
<dbReference type="InterPro" id="IPR013785">
    <property type="entry name" value="Aldolase_TIM"/>
</dbReference>
<dbReference type="InterPro" id="IPR058240">
    <property type="entry name" value="rSAM_sf"/>
</dbReference>
<protein>
    <recommendedName>
        <fullName evidence="4">tRNA 4-demethylwyosine synthase (AdoMet-dependent)</fullName>
        <ecNumber evidence="4">4.1.3.44</ecNumber>
    </recommendedName>
</protein>
<reference evidence="18 19" key="1">
    <citation type="submission" date="2021-09" db="EMBL/GenBank/DDBJ databases">
        <title>Genomic insights and catalytic innovation underlie evolution of tropane alkaloids biosynthesis.</title>
        <authorList>
            <person name="Wang Y.-J."/>
            <person name="Tian T."/>
            <person name="Huang J.-P."/>
            <person name="Huang S.-X."/>
        </authorList>
    </citation>
    <scope>NUCLEOTIDE SEQUENCE [LARGE SCALE GENOMIC DNA]</scope>
    <source>
        <strain evidence="18">KIB-2018</strain>
        <tissue evidence="18">Leaf</tissue>
    </source>
</reference>
<keyword evidence="7" id="KW-0819">tRNA processing</keyword>
<dbReference type="SUPFAM" id="SSF102114">
    <property type="entry name" value="Radical SAM enzymes"/>
    <property type="match status" value="1"/>
</dbReference>
<keyword evidence="11" id="KW-0411">Iron-sulfur</keyword>
<accession>A0AAV8T5Q3</accession>
<keyword evidence="19" id="KW-1185">Reference proteome</keyword>
<dbReference type="InterPro" id="IPR008254">
    <property type="entry name" value="Flavodoxin/NO_synth"/>
</dbReference>
<proteinExistence type="inferred from homology"/>
<dbReference type="Gene3D" id="3.40.50.360">
    <property type="match status" value="1"/>
</dbReference>
<evidence type="ECO:0000256" key="3">
    <source>
        <dbReference type="ARBA" id="ARBA00010115"/>
    </source>
</evidence>
<feature type="domain" description="Flavodoxin-like" evidence="16">
    <location>
        <begin position="47"/>
        <end position="195"/>
    </location>
</feature>
<sequence length="649" mass="71812">MSLNSTSARIALLALLSASTVYCFYKSRRLKFLKHSLNPKLNPNVRGKLLFISQTGTSKTLAHRLQNLLVSNSFSFDLVDVKDYEPEDLSKESVVLIVASTWEDGKPPPNAQFFANWLAESADDFRVGSLLLSKTKFAVFGVGSRAYGATYNAVARECSKRFSELGASEIVGVGDGDVDGGDLNWVFEEWSKKVVGVLKGGCLENGGVYGNGFAVSGQSDGGSVVDGFDDSDVDDDDGNGGAESGIVDLEDIAGKGPLRSMSGSVAENNGKLNGSREMVTPVLRANLEKQGYKIIGSHSGVKICRWTKSQLRGRGGCYKHSFYGIESHRCMEATPSLACANKCVFCWRHHTNPVGKSWKWKMDDPLEIVNSAIDQHTKMIKQMKGVPGVTLDRLMEGLSPRHCALSLVGEPIMYPEINKLIDELHQRRISTFLVTNAQFPEKIQMLKPVTQLYVSVDAATKDSLKAIDRPLFGDFWERFISSLQSLNEKHQRTVYRLTLVKGWNAEDVDAYFNLFSIGKPDFIEIKGVTYCGSSATSKLTMENVPWHADVKTFSEALASKSQGEYEVACEHVHSCCVLLANAEKFKVNGQWFTWIDYEKFHDLVASGKPFTSTDYMAATPSWAVYGAEEGGFDPDQSRYRKERRHKSSQ</sequence>
<dbReference type="PANTHER" id="PTHR13930">
    <property type="entry name" value="S-ADENOSYL-L-METHIONINE-DEPENDENT TRNA 4-DEMETHYLWYOSINE SYNTHASE"/>
    <property type="match status" value="1"/>
</dbReference>
<evidence type="ECO:0000256" key="2">
    <source>
        <dbReference type="ARBA" id="ARBA00004797"/>
    </source>
</evidence>
<evidence type="ECO:0000313" key="18">
    <source>
        <dbReference type="EMBL" id="KAJ8762112.1"/>
    </source>
</evidence>
<evidence type="ECO:0000256" key="7">
    <source>
        <dbReference type="ARBA" id="ARBA00022694"/>
    </source>
</evidence>
<evidence type="ECO:0000256" key="13">
    <source>
        <dbReference type="ARBA" id="ARBA00025368"/>
    </source>
</evidence>
<dbReference type="InterPro" id="IPR034556">
    <property type="entry name" value="tRNA_wybutosine-synthase"/>
</dbReference>
<evidence type="ECO:0000256" key="9">
    <source>
        <dbReference type="ARBA" id="ARBA00022741"/>
    </source>
</evidence>
<evidence type="ECO:0000256" key="12">
    <source>
        <dbReference type="ARBA" id="ARBA00023239"/>
    </source>
</evidence>
<dbReference type="AlphaFoldDB" id="A0AAV8T5Q3"/>
<dbReference type="GO" id="GO:0031591">
    <property type="term" value="P:wybutosine biosynthetic process"/>
    <property type="evidence" value="ECO:0007669"/>
    <property type="project" value="TreeGrafter"/>
</dbReference>
<evidence type="ECO:0000256" key="14">
    <source>
        <dbReference type="ARBA" id="ARBA00049466"/>
    </source>
</evidence>
<dbReference type="EC" id="4.1.3.44" evidence="4"/>
<evidence type="ECO:0000256" key="5">
    <source>
        <dbReference type="ARBA" id="ARBA00022485"/>
    </source>
</evidence>
<keyword evidence="5" id="KW-0004">4Fe-4S</keyword>
<dbReference type="InterPro" id="IPR001094">
    <property type="entry name" value="Flavdoxin-like"/>
</dbReference>
<dbReference type="PANTHER" id="PTHR13930:SF0">
    <property type="entry name" value="S-ADENOSYL-L-METHIONINE-DEPENDENT TRNA 4-DEMETHYLWYOSINE SYNTHASE TYW1-RELATED"/>
    <property type="match status" value="1"/>
</dbReference>
<comment type="pathway">
    <text evidence="2">tRNA modification; wybutosine-tRNA(Phe) biosynthesis.</text>
</comment>